<dbReference type="EMBL" id="EQ983312">
    <property type="protein sequence ID" value="EEF24139.1"/>
    <property type="molecule type" value="Genomic_DNA"/>
</dbReference>
<keyword evidence="2" id="KW-0732">Signal</keyword>
<feature type="signal peptide" evidence="2">
    <location>
        <begin position="1"/>
        <end position="20"/>
    </location>
</feature>
<organism evidence="3 4">
    <name type="scientific">Ricinus communis</name>
    <name type="common">Castor bean</name>
    <dbReference type="NCBI Taxonomy" id="3988"/>
    <lineage>
        <taxon>Eukaryota</taxon>
        <taxon>Viridiplantae</taxon>
        <taxon>Streptophyta</taxon>
        <taxon>Embryophyta</taxon>
        <taxon>Tracheophyta</taxon>
        <taxon>Spermatophyta</taxon>
        <taxon>Magnoliopsida</taxon>
        <taxon>eudicotyledons</taxon>
        <taxon>Gunneridae</taxon>
        <taxon>Pentapetalae</taxon>
        <taxon>rosids</taxon>
        <taxon>fabids</taxon>
        <taxon>Malpighiales</taxon>
        <taxon>Euphorbiaceae</taxon>
        <taxon>Acalyphoideae</taxon>
        <taxon>Acalypheae</taxon>
        <taxon>Ricinus</taxon>
    </lineage>
</organism>
<proteinExistence type="predicted"/>
<gene>
    <name evidence="3" type="ORF">RCOM_1825260</name>
</gene>
<dbReference type="InParanoid" id="B9TJ24"/>
<reference evidence="4" key="1">
    <citation type="journal article" date="2010" name="Nat. Biotechnol.">
        <title>Draft genome sequence of the oilseed species Ricinus communis.</title>
        <authorList>
            <person name="Chan A.P."/>
            <person name="Crabtree J."/>
            <person name="Zhao Q."/>
            <person name="Lorenzi H."/>
            <person name="Orvis J."/>
            <person name="Puiu D."/>
            <person name="Melake-Berhan A."/>
            <person name="Jones K.M."/>
            <person name="Redman J."/>
            <person name="Chen G."/>
            <person name="Cahoon E.B."/>
            <person name="Gedil M."/>
            <person name="Stanke M."/>
            <person name="Haas B.J."/>
            <person name="Wortman J.R."/>
            <person name="Fraser-Liggett C.M."/>
            <person name="Ravel J."/>
            <person name="Rabinowicz P.D."/>
        </authorList>
    </citation>
    <scope>NUCLEOTIDE SEQUENCE [LARGE SCALE GENOMIC DNA]</scope>
    <source>
        <strain evidence="4">cv. Hale</strain>
    </source>
</reference>
<feature type="compositionally biased region" description="Acidic residues" evidence="1">
    <location>
        <begin position="50"/>
        <end position="67"/>
    </location>
</feature>
<evidence type="ECO:0000256" key="2">
    <source>
        <dbReference type="SAM" id="SignalP"/>
    </source>
</evidence>
<dbReference type="AlphaFoldDB" id="B9TJ24"/>
<evidence type="ECO:0000313" key="3">
    <source>
        <dbReference type="EMBL" id="EEF24139.1"/>
    </source>
</evidence>
<feature type="non-terminal residue" evidence="3">
    <location>
        <position position="183"/>
    </location>
</feature>
<feature type="chain" id="PRO_5002892462" evidence="2">
    <location>
        <begin position="21"/>
        <end position="183"/>
    </location>
</feature>
<feature type="region of interest" description="Disordered" evidence="1">
    <location>
        <begin position="89"/>
        <end position="108"/>
    </location>
</feature>
<evidence type="ECO:0000313" key="4">
    <source>
        <dbReference type="Proteomes" id="UP000008311"/>
    </source>
</evidence>
<dbReference type="Proteomes" id="UP000008311">
    <property type="component" value="Unassembled WGS sequence"/>
</dbReference>
<accession>B9TJ24</accession>
<evidence type="ECO:0000256" key="1">
    <source>
        <dbReference type="SAM" id="MobiDB-lite"/>
    </source>
</evidence>
<feature type="region of interest" description="Disordered" evidence="1">
    <location>
        <begin position="50"/>
        <end position="79"/>
    </location>
</feature>
<feature type="compositionally biased region" description="Low complexity" evidence="1">
    <location>
        <begin position="97"/>
        <end position="107"/>
    </location>
</feature>
<protein>
    <submittedName>
        <fullName evidence="3">Uncharacterized protein</fullName>
    </submittedName>
</protein>
<name>B9TJ24_RICCO</name>
<sequence>MRLLPIIAAALLLTAPVVSAFAQSAFWAEEEYEPTEAELDALIDEAIAEEGLPELADSEPTEPEVLSEADTLQDGVAQRPLEDVLGEIDRDEEADEAMPAPSAEAPPGVTFIRTAYVQEAQDTFSVDESSPKTRCEYFGSDPIDPDRLEFTSGAPILDDDLDTRFLLKACGGPVTPASARDEA</sequence>
<keyword evidence="4" id="KW-1185">Reference proteome</keyword>